<dbReference type="AlphaFoldDB" id="A0A2V3DU74"/>
<dbReference type="OrthoDB" id="4954248at2"/>
<protein>
    <submittedName>
        <fullName evidence="1">Uncharacterized protein</fullName>
    </submittedName>
</protein>
<name>A0A2V3DU74_9MICC</name>
<reference evidence="1 2" key="1">
    <citation type="submission" date="2018-05" db="EMBL/GenBank/DDBJ databases">
        <title>Genetic diversity of glacier-inhabiting Cryobacterium bacteria in China and description of Cryobacterium mengkeensis sp. nov. and Arthrobacter glacialis sp. nov.</title>
        <authorList>
            <person name="Liu Q."/>
            <person name="Xin Y.-H."/>
        </authorList>
    </citation>
    <scope>NUCLEOTIDE SEQUENCE [LARGE SCALE GENOMIC DNA]</scope>
    <source>
        <strain evidence="1 2">GP3</strain>
    </source>
</reference>
<organism evidence="1 2">
    <name type="scientific">Arthrobacter psychrochitiniphilus</name>
    <dbReference type="NCBI Taxonomy" id="291045"/>
    <lineage>
        <taxon>Bacteria</taxon>
        <taxon>Bacillati</taxon>
        <taxon>Actinomycetota</taxon>
        <taxon>Actinomycetes</taxon>
        <taxon>Micrococcales</taxon>
        <taxon>Micrococcaceae</taxon>
        <taxon>Arthrobacter</taxon>
    </lineage>
</organism>
<dbReference type="Proteomes" id="UP000246303">
    <property type="component" value="Unassembled WGS sequence"/>
</dbReference>
<evidence type="ECO:0000313" key="2">
    <source>
        <dbReference type="Proteomes" id="UP000246303"/>
    </source>
</evidence>
<dbReference type="EMBL" id="QHLZ01000003">
    <property type="protein sequence ID" value="PXA66282.1"/>
    <property type="molecule type" value="Genomic_DNA"/>
</dbReference>
<proteinExistence type="predicted"/>
<evidence type="ECO:0000313" key="1">
    <source>
        <dbReference type="EMBL" id="PXA66282.1"/>
    </source>
</evidence>
<keyword evidence="2" id="KW-1185">Reference proteome</keyword>
<dbReference type="RefSeq" id="WP_110105475.1">
    <property type="nucleotide sequence ID" value="NZ_JACBZZ010000001.1"/>
</dbReference>
<gene>
    <name evidence="1" type="ORF">CVS29_06175</name>
</gene>
<comment type="caution">
    <text evidence="1">The sequence shown here is derived from an EMBL/GenBank/DDBJ whole genome shotgun (WGS) entry which is preliminary data.</text>
</comment>
<sequence>MATVGNAIPVAGADGSAKAGMNVDANVGRGAVAHRSGTKPAAGRKKTVGTAVAAVTLAAVTVLSGPALVGGSMAAFEPGSIIGSPPNSASSRIAGVHEDMARAVQLQQLTPEQAAFMESQLVKRIHGDA</sequence>
<accession>A0A2V3DU74</accession>